<sequence>MNERPDLKSDGFTYVAGRHVPGIERLVELSEEHQLALEVDSVKLVKQLTGVTSAFVYGATFRDHSQTSWASRGPVAVIHSDMSPAGATYMKNSAQNLFLKSTDPSEVGFGKYLETGQDVIMLNVWRPIHAVEDNHLGICKWGSLLEEDALKSNIIPTHVGNTLQPWKYREGQEWYYLKNQQPHEVYVFLQHDDRAKEDGHGINVPHASFKLQGHDKPSTRVSFEAKIIALIDPSPPEGRISRLSNHMTAFANRFSWDELELLELHGRPGSP</sequence>
<dbReference type="PANTHER" id="PTHR34598">
    <property type="entry name" value="BLL6449 PROTEIN"/>
    <property type="match status" value="1"/>
</dbReference>
<dbReference type="GeneID" id="18936479"/>
<comment type="similarity">
    <text evidence="1">Belongs to the asaB hydroxylase/desaturase family.</text>
</comment>
<dbReference type="PANTHER" id="PTHR34598:SF3">
    <property type="entry name" value="OXIDOREDUCTASE AN1597"/>
    <property type="match status" value="1"/>
</dbReference>
<dbReference type="HOGENOM" id="CLU_042688_2_2_1"/>
<dbReference type="VEuPathDB" id="FungiDB:MELLADRAFT_93125"/>
<accession>F4S408</accession>
<dbReference type="Proteomes" id="UP000001072">
    <property type="component" value="Unassembled WGS sequence"/>
</dbReference>
<dbReference type="OrthoDB" id="2503768at2759"/>
<proteinExistence type="inferred from homology"/>
<dbReference type="eggNOG" id="ENOG502S9MZ">
    <property type="taxonomic scope" value="Eukaryota"/>
</dbReference>
<protein>
    <submittedName>
        <fullName evidence="2">Uncharacterized protein</fullName>
    </submittedName>
</protein>
<dbReference type="AlphaFoldDB" id="F4S408"/>
<dbReference type="RefSeq" id="XP_007416097.1">
    <property type="nucleotide sequence ID" value="XM_007416035.1"/>
</dbReference>
<dbReference type="KEGG" id="mlr:MELLADRAFT_93125"/>
<dbReference type="GO" id="GO:0016491">
    <property type="term" value="F:oxidoreductase activity"/>
    <property type="evidence" value="ECO:0007669"/>
    <property type="project" value="InterPro"/>
</dbReference>
<keyword evidence="3" id="KW-1185">Reference proteome</keyword>
<dbReference type="EMBL" id="GL883145">
    <property type="protein sequence ID" value="EGG00643.1"/>
    <property type="molecule type" value="Genomic_DNA"/>
</dbReference>
<evidence type="ECO:0000313" key="3">
    <source>
        <dbReference type="Proteomes" id="UP000001072"/>
    </source>
</evidence>
<name>F4S408_MELLP</name>
<organism evidence="3">
    <name type="scientific">Melampsora larici-populina (strain 98AG31 / pathotype 3-4-7)</name>
    <name type="common">Poplar leaf rust fungus</name>
    <dbReference type="NCBI Taxonomy" id="747676"/>
    <lineage>
        <taxon>Eukaryota</taxon>
        <taxon>Fungi</taxon>
        <taxon>Dikarya</taxon>
        <taxon>Basidiomycota</taxon>
        <taxon>Pucciniomycotina</taxon>
        <taxon>Pucciniomycetes</taxon>
        <taxon>Pucciniales</taxon>
        <taxon>Melampsoraceae</taxon>
        <taxon>Melampsora</taxon>
    </lineage>
</organism>
<dbReference type="NCBIfam" id="NF041278">
    <property type="entry name" value="CmcJ_NvfI_EfuI"/>
    <property type="match status" value="1"/>
</dbReference>
<evidence type="ECO:0000313" key="2">
    <source>
        <dbReference type="EMBL" id="EGG00643.1"/>
    </source>
</evidence>
<reference evidence="3" key="1">
    <citation type="journal article" date="2011" name="Proc. Natl. Acad. Sci. U.S.A.">
        <title>Obligate biotrophy features unraveled by the genomic analysis of rust fungi.</title>
        <authorList>
            <person name="Duplessis S."/>
            <person name="Cuomo C.A."/>
            <person name="Lin Y.-C."/>
            <person name="Aerts A."/>
            <person name="Tisserant E."/>
            <person name="Veneault-Fourrey C."/>
            <person name="Joly D.L."/>
            <person name="Hacquard S."/>
            <person name="Amselem J."/>
            <person name="Cantarel B.L."/>
            <person name="Chiu R."/>
            <person name="Coutinho P.M."/>
            <person name="Feau N."/>
            <person name="Field M."/>
            <person name="Frey P."/>
            <person name="Gelhaye E."/>
            <person name="Goldberg J."/>
            <person name="Grabherr M.G."/>
            <person name="Kodira C.D."/>
            <person name="Kohler A."/>
            <person name="Kuees U."/>
            <person name="Lindquist E.A."/>
            <person name="Lucas S.M."/>
            <person name="Mago R."/>
            <person name="Mauceli E."/>
            <person name="Morin E."/>
            <person name="Murat C."/>
            <person name="Pangilinan J.L."/>
            <person name="Park R."/>
            <person name="Pearson M."/>
            <person name="Quesneville H."/>
            <person name="Rouhier N."/>
            <person name="Sakthikumar S."/>
            <person name="Salamov A.A."/>
            <person name="Schmutz J."/>
            <person name="Selles B."/>
            <person name="Shapiro H."/>
            <person name="Tanguay P."/>
            <person name="Tuskan G.A."/>
            <person name="Henrissat B."/>
            <person name="Van de Peer Y."/>
            <person name="Rouze P."/>
            <person name="Ellis J.G."/>
            <person name="Dodds P.N."/>
            <person name="Schein J.E."/>
            <person name="Zhong S."/>
            <person name="Hamelin R.C."/>
            <person name="Grigoriev I.V."/>
            <person name="Szabo L.J."/>
            <person name="Martin F."/>
        </authorList>
    </citation>
    <scope>NUCLEOTIDE SEQUENCE [LARGE SCALE GENOMIC DNA]</scope>
    <source>
        <strain evidence="3">98AG31 / pathotype 3-4-7</strain>
    </source>
</reference>
<dbReference type="InterPro" id="IPR044053">
    <property type="entry name" value="AsaB-like"/>
</dbReference>
<evidence type="ECO:0000256" key="1">
    <source>
        <dbReference type="ARBA" id="ARBA00023604"/>
    </source>
</evidence>
<gene>
    <name evidence="2" type="ORF">MELLADRAFT_93125</name>
</gene>
<dbReference type="InParanoid" id="F4S408"/>